<evidence type="ECO:0000256" key="5">
    <source>
        <dbReference type="ARBA" id="ARBA00023242"/>
    </source>
</evidence>
<name>A0A1C1CNK1_9EURO</name>
<proteinExistence type="predicted"/>
<dbReference type="GO" id="GO:0046872">
    <property type="term" value="F:metal ion binding"/>
    <property type="evidence" value="ECO:0007669"/>
    <property type="project" value="UniProtKB-KW"/>
</dbReference>
<dbReference type="STRING" id="86049.A0A1C1CNK1"/>
<keyword evidence="5" id="KW-0539">Nucleus</keyword>
<comment type="caution">
    <text evidence="6">The sequence shown here is derived from an EMBL/GenBank/DDBJ whole genome shotgun (WGS) entry which is preliminary data.</text>
</comment>
<dbReference type="Proteomes" id="UP000094526">
    <property type="component" value="Unassembled WGS sequence"/>
</dbReference>
<evidence type="ECO:0000256" key="4">
    <source>
        <dbReference type="ARBA" id="ARBA00023163"/>
    </source>
</evidence>
<evidence type="ECO:0000256" key="3">
    <source>
        <dbReference type="ARBA" id="ARBA00023015"/>
    </source>
</evidence>
<dbReference type="VEuPathDB" id="FungiDB:CLCR_07691"/>
<keyword evidence="3" id="KW-0805">Transcription regulation</keyword>
<dbReference type="OrthoDB" id="2441642at2759"/>
<dbReference type="AlphaFoldDB" id="A0A1C1CNK1"/>
<dbReference type="PANTHER" id="PTHR47660">
    <property type="entry name" value="TRANSCRIPTION FACTOR WITH C2H2 AND ZN(2)-CYS(6) DNA BINDING DOMAIN (EUROFUNG)-RELATED-RELATED"/>
    <property type="match status" value="1"/>
</dbReference>
<evidence type="ECO:0000313" key="7">
    <source>
        <dbReference type="Proteomes" id="UP000094526"/>
    </source>
</evidence>
<keyword evidence="4" id="KW-0804">Transcription</keyword>
<protein>
    <submittedName>
        <fullName evidence="6">Putative C6 finger domain protein</fullName>
    </submittedName>
</protein>
<accession>A0A1C1CNK1</accession>
<evidence type="ECO:0000256" key="2">
    <source>
        <dbReference type="ARBA" id="ARBA00022833"/>
    </source>
</evidence>
<evidence type="ECO:0000313" key="6">
    <source>
        <dbReference type="EMBL" id="OCT50079.1"/>
    </source>
</evidence>
<keyword evidence="2" id="KW-0862">Zinc</keyword>
<organism evidence="6 7">
    <name type="scientific">Cladophialophora carrionii</name>
    <dbReference type="NCBI Taxonomy" id="86049"/>
    <lineage>
        <taxon>Eukaryota</taxon>
        <taxon>Fungi</taxon>
        <taxon>Dikarya</taxon>
        <taxon>Ascomycota</taxon>
        <taxon>Pezizomycotina</taxon>
        <taxon>Eurotiomycetes</taxon>
        <taxon>Chaetothyriomycetidae</taxon>
        <taxon>Chaetothyriales</taxon>
        <taxon>Herpotrichiellaceae</taxon>
        <taxon>Cladophialophora</taxon>
    </lineage>
</organism>
<dbReference type="PANTHER" id="PTHR47660:SF3">
    <property type="entry name" value="FINGER DOMAIN PROTEIN, PUTATIVE (AFU_ORTHOLOGUE AFUA_4G03310)-RELATED"/>
    <property type="match status" value="1"/>
</dbReference>
<evidence type="ECO:0000256" key="1">
    <source>
        <dbReference type="ARBA" id="ARBA00022723"/>
    </source>
</evidence>
<gene>
    <name evidence="6" type="ORF">CLCR_07691</name>
</gene>
<keyword evidence="1" id="KW-0479">Metal-binding</keyword>
<dbReference type="EMBL" id="LGRB01000010">
    <property type="protein sequence ID" value="OCT50079.1"/>
    <property type="molecule type" value="Genomic_DNA"/>
</dbReference>
<sequence length="167" mass="18508">MLFSNTRSAGSIDQDIMMRLQELAGDAAGKGTICHGETEGTRPDWESWIVASTKRRTLFASSLFDNLVNFSQGSPSFVAVELAGLPAPAGKNLWNARTRQSWNQAYNLQLGHLGDGELLISDLWPQSEANSEVLQPKIDRWLSSVDEFGMMLYAVTAHTYKQNSLRT</sequence>
<reference evidence="7" key="1">
    <citation type="submission" date="2015-07" db="EMBL/GenBank/DDBJ databases">
        <authorList>
            <person name="Teixeira M.M."/>
            <person name="Souza R.C."/>
            <person name="Almeida L.G."/>
            <person name="Vicente V.A."/>
            <person name="de Hoog S."/>
            <person name="Bocca A.L."/>
            <person name="de Almeida S.R."/>
            <person name="Vasconcelos A.T."/>
            <person name="Felipe M.S."/>
        </authorList>
    </citation>
    <scope>NUCLEOTIDE SEQUENCE [LARGE SCALE GENOMIC DNA]</scope>
    <source>
        <strain evidence="7">KSF</strain>
    </source>
</reference>
<keyword evidence="7" id="KW-1185">Reference proteome</keyword>